<dbReference type="Pfam" id="PF03358">
    <property type="entry name" value="FMN_red"/>
    <property type="match status" value="1"/>
</dbReference>
<dbReference type="SUPFAM" id="SSF52218">
    <property type="entry name" value="Flavoproteins"/>
    <property type="match status" value="1"/>
</dbReference>
<evidence type="ECO:0000313" key="4">
    <source>
        <dbReference type="EMBL" id="HIR04803.1"/>
    </source>
</evidence>
<dbReference type="InterPro" id="IPR029039">
    <property type="entry name" value="Flavoprotein-like_sf"/>
</dbReference>
<dbReference type="InterPro" id="IPR005025">
    <property type="entry name" value="FMN_Rdtase-like_dom"/>
</dbReference>
<dbReference type="GO" id="GO:0016491">
    <property type="term" value="F:oxidoreductase activity"/>
    <property type="evidence" value="ECO:0007669"/>
    <property type="project" value="InterPro"/>
</dbReference>
<reference evidence="4" key="2">
    <citation type="journal article" date="2021" name="PeerJ">
        <title>Extensive microbial diversity within the chicken gut microbiome revealed by metagenomics and culture.</title>
        <authorList>
            <person name="Gilroy R."/>
            <person name="Ravi A."/>
            <person name="Getino M."/>
            <person name="Pursley I."/>
            <person name="Horton D.L."/>
            <person name="Alikhan N.F."/>
            <person name="Baker D."/>
            <person name="Gharbi K."/>
            <person name="Hall N."/>
            <person name="Watson M."/>
            <person name="Adriaenssens E.M."/>
            <person name="Foster-Nyarko E."/>
            <person name="Jarju S."/>
            <person name="Secka A."/>
            <person name="Antonio M."/>
            <person name="Oren A."/>
            <person name="Chaudhuri R.R."/>
            <person name="La Ragione R."/>
            <person name="Hildebrand F."/>
            <person name="Pallen M.J."/>
        </authorList>
    </citation>
    <scope>NUCLEOTIDE SEQUENCE</scope>
    <source>
        <strain evidence="4">CHK180-2868</strain>
    </source>
</reference>
<comment type="caution">
    <text evidence="4">The sequence shown here is derived from an EMBL/GenBank/DDBJ whole genome shotgun (WGS) entry which is preliminary data.</text>
</comment>
<feature type="domain" description="NADPH-dependent FMN reductase-like" evidence="3">
    <location>
        <begin position="4"/>
        <end position="116"/>
    </location>
</feature>
<dbReference type="Gene3D" id="3.40.50.360">
    <property type="match status" value="1"/>
</dbReference>
<dbReference type="PANTHER" id="PTHR43278:SF2">
    <property type="entry name" value="IRON-SULFUR FLAVOPROTEIN"/>
    <property type="match status" value="1"/>
</dbReference>
<gene>
    <name evidence="4" type="ORF">IAB28_02380</name>
</gene>
<dbReference type="EMBL" id="DVGC01000009">
    <property type="protein sequence ID" value="HIR04803.1"/>
    <property type="molecule type" value="Genomic_DNA"/>
</dbReference>
<keyword evidence="2" id="KW-0288">FMN</keyword>
<keyword evidence="1" id="KW-0285">Flavoprotein</keyword>
<name>A0A9D1A2X3_9FIRM</name>
<proteinExistence type="predicted"/>
<dbReference type="Proteomes" id="UP000824250">
    <property type="component" value="Unassembled WGS sequence"/>
</dbReference>
<evidence type="ECO:0000256" key="1">
    <source>
        <dbReference type="ARBA" id="ARBA00022630"/>
    </source>
</evidence>
<sequence length="184" mass="20238">MGKNIVILNGSPRKKGNTSALVQAFREGAESSGNTVTEFFLGGMEIHGCKGCFGGHSSKECPCVQKDDMARIYPAVRESDVVVLASPLYYWNMSGQLRTAVDRLFALEEGDGNLLRGHDRSSALLMAAEGNEFEDVVLYYDHLMEHLRWKNLGHVLAGGNMDVGDIEGKPELQEAYRLGQSIQE</sequence>
<accession>A0A9D1A2X3</accession>
<dbReference type="InterPro" id="IPR051796">
    <property type="entry name" value="ISF_SsuE-like"/>
</dbReference>
<evidence type="ECO:0000313" key="5">
    <source>
        <dbReference type="Proteomes" id="UP000824250"/>
    </source>
</evidence>
<dbReference type="PANTHER" id="PTHR43278">
    <property type="entry name" value="NAD(P)H-DEPENDENT FMN-CONTAINING OXIDOREDUCTASE YWQN-RELATED"/>
    <property type="match status" value="1"/>
</dbReference>
<evidence type="ECO:0000256" key="2">
    <source>
        <dbReference type="ARBA" id="ARBA00022643"/>
    </source>
</evidence>
<organism evidence="4 5">
    <name type="scientific">Candidatus Copromonas faecavium</name>
    <name type="common">nom. illeg.</name>
    <dbReference type="NCBI Taxonomy" id="2840740"/>
    <lineage>
        <taxon>Bacteria</taxon>
        <taxon>Bacillati</taxon>
        <taxon>Bacillota</taxon>
        <taxon>Clostridia</taxon>
        <taxon>Lachnospirales</taxon>
        <taxon>Lachnospiraceae</taxon>
        <taxon>Candidatus Copromonas (nom. illeg.)</taxon>
    </lineage>
</organism>
<protein>
    <submittedName>
        <fullName evidence="4">Flavodoxin family protein</fullName>
    </submittedName>
</protein>
<dbReference type="AlphaFoldDB" id="A0A9D1A2X3"/>
<evidence type="ECO:0000259" key="3">
    <source>
        <dbReference type="Pfam" id="PF03358"/>
    </source>
</evidence>
<reference evidence="4" key="1">
    <citation type="submission" date="2020-10" db="EMBL/GenBank/DDBJ databases">
        <authorList>
            <person name="Gilroy R."/>
        </authorList>
    </citation>
    <scope>NUCLEOTIDE SEQUENCE</scope>
    <source>
        <strain evidence="4">CHK180-2868</strain>
    </source>
</reference>